<dbReference type="PROSITE" id="PS00599">
    <property type="entry name" value="AA_TRANSFER_CLASS_2"/>
    <property type="match status" value="1"/>
</dbReference>
<dbReference type="OrthoDB" id="9809616at2"/>
<name>A0A1E3SL97_MYCIE</name>
<dbReference type="EMBL" id="MVHT01000009">
    <property type="protein sequence ID" value="ORB09553.1"/>
    <property type="molecule type" value="Genomic_DNA"/>
</dbReference>
<keyword evidence="3 7" id="KW-0808">Transferase</keyword>
<dbReference type="RefSeq" id="WP_069417573.1">
    <property type="nucleotide sequence ID" value="NZ_CBCRZH010000023.1"/>
</dbReference>
<accession>A0A1E3SL97</accession>
<organism evidence="7 8">
    <name type="scientific">Mycobacterium intermedium</name>
    <dbReference type="NCBI Taxonomy" id="28445"/>
    <lineage>
        <taxon>Bacteria</taxon>
        <taxon>Bacillati</taxon>
        <taxon>Actinomycetota</taxon>
        <taxon>Actinomycetes</taxon>
        <taxon>Mycobacteriales</taxon>
        <taxon>Mycobacteriaceae</taxon>
        <taxon>Mycobacterium</taxon>
        <taxon>Mycobacterium simiae complex</taxon>
    </lineage>
</organism>
<dbReference type="GO" id="GO:0008483">
    <property type="term" value="F:transaminase activity"/>
    <property type="evidence" value="ECO:0007669"/>
    <property type="project" value="UniProtKB-KW"/>
</dbReference>
<evidence type="ECO:0000313" key="8">
    <source>
        <dbReference type="Proteomes" id="UP000192739"/>
    </source>
</evidence>
<comment type="similarity">
    <text evidence="5">Belongs to the class-II pyridoxal-phosphate-dependent aminotransferase family.</text>
</comment>
<dbReference type="InterPro" id="IPR015424">
    <property type="entry name" value="PyrdxlP-dep_Trfase"/>
</dbReference>
<gene>
    <name evidence="7" type="ORF">BST27_05335</name>
</gene>
<dbReference type="CDD" id="cd00609">
    <property type="entry name" value="AAT_like"/>
    <property type="match status" value="1"/>
</dbReference>
<dbReference type="Pfam" id="PF00155">
    <property type="entry name" value="Aminotran_1_2"/>
    <property type="match status" value="1"/>
</dbReference>
<evidence type="ECO:0000256" key="2">
    <source>
        <dbReference type="ARBA" id="ARBA00022576"/>
    </source>
</evidence>
<keyword evidence="2 7" id="KW-0032">Aminotransferase</keyword>
<dbReference type="InterPro" id="IPR001917">
    <property type="entry name" value="Aminotrans_II_pyridoxalP_BS"/>
</dbReference>
<evidence type="ECO:0000256" key="3">
    <source>
        <dbReference type="ARBA" id="ARBA00022679"/>
    </source>
</evidence>
<evidence type="ECO:0000259" key="6">
    <source>
        <dbReference type="Pfam" id="PF00155"/>
    </source>
</evidence>
<dbReference type="GO" id="GO:0030170">
    <property type="term" value="F:pyridoxal phosphate binding"/>
    <property type="evidence" value="ECO:0007669"/>
    <property type="project" value="InterPro"/>
</dbReference>
<dbReference type="InterPro" id="IPR050106">
    <property type="entry name" value="HistidinolP_aminotransfase"/>
</dbReference>
<dbReference type="Gene3D" id="3.90.1150.10">
    <property type="entry name" value="Aspartate Aminotransferase, domain 1"/>
    <property type="match status" value="1"/>
</dbReference>
<evidence type="ECO:0000256" key="5">
    <source>
        <dbReference type="RuleBase" id="RU003693"/>
    </source>
</evidence>
<evidence type="ECO:0000256" key="4">
    <source>
        <dbReference type="ARBA" id="ARBA00022898"/>
    </source>
</evidence>
<dbReference type="InterPro" id="IPR015421">
    <property type="entry name" value="PyrdxlP-dep_Trfase_major"/>
</dbReference>
<keyword evidence="8" id="KW-1185">Reference proteome</keyword>
<dbReference type="InterPro" id="IPR015422">
    <property type="entry name" value="PyrdxlP-dep_Trfase_small"/>
</dbReference>
<keyword evidence="4 5" id="KW-0663">Pyridoxal phosphate</keyword>
<dbReference type="AlphaFoldDB" id="A0A1E3SL97"/>
<reference evidence="7 8" key="1">
    <citation type="submission" date="2017-02" db="EMBL/GenBank/DDBJ databases">
        <title>The new phylogeny of genus Mycobacterium.</title>
        <authorList>
            <person name="Tortoli E."/>
            <person name="Trovato A."/>
            <person name="Cirillo D.M."/>
        </authorList>
    </citation>
    <scope>NUCLEOTIDE SEQUENCE [LARGE SCALE GENOMIC DNA]</scope>
    <source>
        <strain evidence="7 8">DSM 44049</strain>
    </source>
</reference>
<dbReference type="PANTHER" id="PTHR43643:SF3">
    <property type="entry name" value="HISTIDINOL-PHOSPHATE AMINOTRANSFERASE"/>
    <property type="match status" value="1"/>
</dbReference>
<dbReference type="Proteomes" id="UP000192739">
    <property type="component" value="Unassembled WGS sequence"/>
</dbReference>
<dbReference type="InterPro" id="IPR004839">
    <property type="entry name" value="Aminotransferase_I/II_large"/>
</dbReference>
<sequence>MQPVPSVVDDGIPGVLPHAIDPFALSLNEMPFPPLPAVRTALIRSVDAANRYPELLPERLRRLIAGHAGVHPTQSDQVVVGAGATGVILQALHALTAPGDRMVMAAPTFDGYPIFAEMARLVSVHVPLDEHGQHDLDALADAATDARMVVLCRPHNPTGTIEPRAAVLRFLRQVPTDTVVLLDEAYIEFVAPEHRLDVSELIERFPNVVVVRTFSKAYGLAGLRIGYGLASVELARALRAQQPPFGIAITGLFAVAASYDAEDQLLQRVQLITAERRYLRKRLGALGIYTTDAHANFVYLPSRGRQWGGELTGNGLRVRVYPDGGARITVGSRASTQAVLAAVGRPA</sequence>
<evidence type="ECO:0000313" key="7">
    <source>
        <dbReference type="EMBL" id="ORB09553.1"/>
    </source>
</evidence>
<evidence type="ECO:0000256" key="1">
    <source>
        <dbReference type="ARBA" id="ARBA00001933"/>
    </source>
</evidence>
<comment type="caution">
    <text evidence="7">The sequence shown here is derived from an EMBL/GenBank/DDBJ whole genome shotgun (WGS) entry which is preliminary data.</text>
</comment>
<proteinExistence type="inferred from homology"/>
<feature type="domain" description="Aminotransferase class I/classII large" evidence="6">
    <location>
        <begin position="23"/>
        <end position="301"/>
    </location>
</feature>
<dbReference type="PANTHER" id="PTHR43643">
    <property type="entry name" value="HISTIDINOL-PHOSPHATE AMINOTRANSFERASE 2"/>
    <property type="match status" value="1"/>
</dbReference>
<dbReference type="Gene3D" id="3.40.640.10">
    <property type="entry name" value="Type I PLP-dependent aspartate aminotransferase-like (Major domain)"/>
    <property type="match status" value="1"/>
</dbReference>
<protein>
    <submittedName>
        <fullName evidence="7">Aminotransferase</fullName>
    </submittedName>
</protein>
<dbReference type="SUPFAM" id="SSF53383">
    <property type="entry name" value="PLP-dependent transferases"/>
    <property type="match status" value="1"/>
</dbReference>
<dbReference type="STRING" id="28445.BHQ20_02935"/>
<comment type="cofactor">
    <cofactor evidence="1 5">
        <name>pyridoxal 5'-phosphate</name>
        <dbReference type="ChEBI" id="CHEBI:597326"/>
    </cofactor>
</comment>